<protein>
    <recommendedName>
        <fullName evidence="5">Reverse transcriptase</fullName>
    </recommendedName>
</protein>
<dbReference type="InterPro" id="IPR044730">
    <property type="entry name" value="RNase_H-like_dom_plant"/>
</dbReference>
<name>A0AAV5KPA4_9ROSI</name>
<dbReference type="SUPFAM" id="SSF56672">
    <property type="entry name" value="DNA/RNA polymerases"/>
    <property type="match status" value="1"/>
</dbReference>
<dbReference type="Pfam" id="PF00078">
    <property type="entry name" value="RVT_1"/>
    <property type="match status" value="1"/>
</dbReference>
<dbReference type="SUPFAM" id="SSF53098">
    <property type="entry name" value="Ribonuclease H-like"/>
    <property type="match status" value="1"/>
</dbReference>
<dbReference type="AlphaFoldDB" id="A0AAV5KPA4"/>
<dbReference type="InterPro" id="IPR012337">
    <property type="entry name" value="RNaseH-like_sf"/>
</dbReference>
<evidence type="ECO:0000259" key="2">
    <source>
        <dbReference type="Pfam" id="PF13456"/>
    </source>
</evidence>
<dbReference type="InterPro" id="IPR002156">
    <property type="entry name" value="RNaseH_domain"/>
</dbReference>
<comment type="caution">
    <text evidence="3">The sequence shown here is derived from an EMBL/GenBank/DDBJ whole genome shotgun (WGS) entry which is preliminary data.</text>
</comment>
<sequence length="297" mass="33017">MAIKLDLSKVFDRVEWNFLEDTMRVMGFPERWINHVMMSVCTVEYSVLINGCPTKKFIPSRGMRQGDPLSPFLFLLCAKDDSLLFGEASVQEATKLLEIFKEYKGDRTTLCYQILKVKYFLDGDLLGAYVGANVSMVWQGVVDGLGVIKINVDAGVPSQSGTASLGVVLRDSNSGVLSADKKTISFQGSVTHAEVLPISFGVQLEKEFGCKNVVVEFDSKNAVQVAASSDECFLVYRVVVEELQERTRLFDSCFFKFVHRALNETAHRIAHMHFPLPPWEGVWVGTLPSAIATDLVS</sequence>
<reference evidence="3 4" key="1">
    <citation type="journal article" date="2021" name="Commun. Biol.">
        <title>The genome of Shorea leprosula (Dipterocarpaceae) highlights the ecological relevance of drought in aseasonal tropical rainforests.</title>
        <authorList>
            <person name="Ng K.K.S."/>
            <person name="Kobayashi M.J."/>
            <person name="Fawcett J.A."/>
            <person name="Hatakeyama M."/>
            <person name="Paape T."/>
            <person name="Ng C.H."/>
            <person name="Ang C.C."/>
            <person name="Tnah L.H."/>
            <person name="Lee C.T."/>
            <person name="Nishiyama T."/>
            <person name="Sese J."/>
            <person name="O'Brien M.J."/>
            <person name="Copetti D."/>
            <person name="Mohd Noor M.I."/>
            <person name="Ong R.C."/>
            <person name="Putra M."/>
            <person name="Sireger I.Z."/>
            <person name="Indrioko S."/>
            <person name="Kosugi Y."/>
            <person name="Izuno A."/>
            <person name="Isagi Y."/>
            <person name="Lee S.L."/>
            <person name="Shimizu K.K."/>
        </authorList>
    </citation>
    <scope>NUCLEOTIDE SEQUENCE [LARGE SCALE GENOMIC DNA]</scope>
    <source>
        <strain evidence="3">214</strain>
    </source>
</reference>
<dbReference type="InterPro" id="IPR043502">
    <property type="entry name" value="DNA/RNA_pol_sf"/>
</dbReference>
<feature type="domain" description="RNase H type-1" evidence="2">
    <location>
        <begin position="151"/>
        <end position="273"/>
    </location>
</feature>
<evidence type="ECO:0000259" key="1">
    <source>
        <dbReference type="Pfam" id="PF00078"/>
    </source>
</evidence>
<accession>A0AAV5KPA4</accession>
<dbReference type="PANTHER" id="PTHR47723">
    <property type="entry name" value="OS05G0353850 PROTEIN"/>
    <property type="match status" value="1"/>
</dbReference>
<proteinExistence type="predicted"/>
<dbReference type="GO" id="GO:0004523">
    <property type="term" value="F:RNA-DNA hybrid ribonuclease activity"/>
    <property type="evidence" value="ECO:0007669"/>
    <property type="project" value="InterPro"/>
</dbReference>
<gene>
    <name evidence="3" type="ORF">SLEP1_g35748</name>
</gene>
<keyword evidence="4" id="KW-1185">Reference proteome</keyword>
<organism evidence="3 4">
    <name type="scientific">Rubroshorea leprosula</name>
    <dbReference type="NCBI Taxonomy" id="152421"/>
    <lineage>
        <taxon>Eukaryota</taxon>
        <taxon>Viridiplantae</taxon>
        <taxon>Streptophyta</taxon>
        <taxon>Embryophyta</taxon>
        <taxon>Tracheophyta</taxon>
        <taxon>Spermatophyta</taxon>
        <taxon>Magnoliopsida</taxon>
        <taxon>eudicotyledons</taxon>
        <taxon>Gunneridae</taxon>
        <taxon>Pentapetalae</taxon>
        <taxon>rosids</taxon>
        <taxon>malvids</taxon>
        <taxon>Malvales</taxon>
        <taxon>Dipterocarpaceae</taxon>
        <taxon>Rubroshorea</taxon>
    </lineage>
</organism>
<dbReference type="InterPro" id="IPR000477">
    <property type="entry name" value="RT_dom"/>
</dbReference>
<dbReference type="CDD" id="cd06222">
    <property type="entry name" value="RNase_H_like"/>
    <property type="match status" value="1"/>
</dbReference>
<dbReference type="Pfam" id="PF13456">
    <property type="entry name" value="RVT_3"/>
    <property type="match status" value="1"/>
</dbReference>
<evidence type="ECO:0008006" key="5">
    <source>
        <dbReference type="Google" id="ProtNLM"/>
    </source>
</evidence>
<dbReference type="Proteomes" id="UP001054252">
    <property type="component" value="Unassembled WGS sequence"/>
</dbReference>
<feature type="domain" description="Reverse transcriptase" evidence="1">
    <location>
        <begin position="2"/>
        <end position="78"/>
    </location>
</feature>
<dbReference type="EMBL" id="BPVZ01000072">
    <property type="protein sequence ID" value="GKV26455.1"/>
    <property type="molecule type" value="Genomic_DNA"/>
</dbReference>
<dbReference type="Gene3D" id="3.30.420.10">
    <property type="entry name" value="Ribonuclease H-like superfamily/Ribonuclease H"/>
    <property type="match status" value="1"/>
</dbReference>
<dbReference type="InterPro" id="IPR036397">
    <property type="entry name" value="RNaseH_sf"/>
</dbReference>
<evidence type="ECO:0000313" key="4">
    <source>
        <dbReference type="Proteomes" id="UP001054252"/>
    </source>
</evidence>
<evidence type="ECO:0000313" key="3">
    <source>
        <dbReference type="EMBL" id="GKV26455.1"/>
    </source>
</evidence>
<dbReference type="PANTHER" id="PTHR47723:SF19">
    <property type="entry name" value="POLYNUCLEOTIDYL TRANSFERASE, RIBONUCLEASE H-LIKE SUPERFAMILY PROTEIN"/>
    <property type="match status" value="1"/>
</dbReference>
<dbReference type="GO" id="GO:0003676">
    <property type="term" value="F:nucleic acid binding"/>
    <property type="evidence" value="ECO:0007669"/>
    <property type="project" value="InterPro"/>
</dbReference>
<dbReference type="InterPro" id="IPR053151">
    <property type="entry name" value="RNase_H-like"/>
</dbReference>